<evidence type="ECO:0000313" key="3">
    <source>
        <dbReference type="Proteomes" id="UP000183997"/>
    </source>
</evidence>
<dbReference type="InterPro" id="IPR001387">
    <property type="entry name" value="Cro/C1-type_HTH"/>
</dbReference>
<dbReference type="PROSITE" id="PS50943">
    <property type="entry name" value="HTH_CROC1"/>
    <property type="match status" value="1"/>
</dbReference>
<dbReference type="SMART" id="SM00530">
    <property type="entry name" value="HTH_XRE"/>
    <property type="match status" value="1"/>
</dbReference>
<dbReference type="SUPFAM" id="SSF47413">
    <property type="entry name" value="lambda repressor-like DNA-binding domains"/>
    <property type="match status" value="1"/>
</dbReference>
<organism evidence="2 3">
    <name type="scientific">Desulforamulus aeronauticus DSM 10349</name>
    <dbReference type="NCBI Taxonomy" id="1121421"/>
    <lineage>
        <taxon>Bacteria</taxon>
        <taxon>Bacillati</taxon>
        <taxon>Bacillota</taxon>
        <taxon>Clostridia</taxon>
        <taxon>Eubacteriales</taxon>
        <taxon>Peptococcaceae</taxon>
        <taxon>Desulforamulus</taxon>
    </lineage>
</organism>
<feature type="domain" description="HTH cro/C1-type" evidence="1">
    <location>
        <begin position="46"/>
        <end position="80"/>
    </location>
</feature>
<dbReference type="STRING" id="1121421.SAMN02745123_00928"/>
<proteinExistence type="predicted"/>
<dbReference type="EMBL" id="FRAR01000008">
    <property type="protein sequence ID" value="SHK17254.1"/>
    <property type="molecule type" value="Genomic_DNA"/>
</dbReference>
<keyword evidence="2" id="KW-0238">DNA-binding</keyword>
<name>A0A1M6QAD6_9FIRM</name>
<dbReference type="GO" id="GO:0003677">
    <property type="term" value="F:DNA binding"/>
    <property type="evidence" value="ECO:0007669"/>
    <property type="project" value="UniProtKB-KW"/>
</dbReference>
<evidence type="ECO:0000313" key="2">
    <source>
        <dbReference type="EMBL" id="SHK17254.1"/>
    </source>
</evidence>
<evidence type="ECO:0000259" key="1">
    <source>
        <dbReference type="PROSITE" id="PS50943"/>
    </source>
</evidence>
<sequence length="184" mass="21439">MYEDIFKNHFSLFTYVNKKCKITLKVKIRVTILNRSEFITILDNKLRLIRNEKDFTQDKMAEIIGVSKKTLVQIEKGRSSLGWTGAVVVAVLFKDSDIIQMALGGNPHDLVLSLAFNNYEDNYEPTLGGKVWWKNTEQQGNYIVQQNIISQHYRILDQQDRRVCSSFDLAYIRKRLTELCEREG</sequence>
<dbReference type="Gene3D" id="1.10.260.40">
    <property type="entry name" value="lambda repressor-like DNA-binding domains"/>
    <property type="match status" value="1"/>
</dbReference>
<dbReference type="AlphaFoldDB" id="A0A1M6QAD6"/>
<gene>
    <name evidence="2" type="ORF">SAMN02745123_00928</name>
</gene>
<reference evidence="3" key="1">
    <citation type="submission" date="2016-11" db="EMBL/GenBank/DDBJ databases">
        <authorList>
            <person name="Varghese N."/>
            <person name="Submissions S."/>
        </authorList>
    </citation>
    <scope>NUCLEOTIDE SEQUENCE [LARGE SCALE GENOMIC DNA]</scope>
    <source>
        <strain evidence="3">DSM 10349</strain>
    </source>
</reference>
<dbReference type="Pfam" id="PF01381">
    <property type="entry name" value="HTH_3"/>
    <property type="match status" value="1"/>
</dbReference>
<dbReference type="Proteomes" id="UP000183997">
    <property type="component" value="Unassembled WGS sequence"/>
</dbReference>
<dbReference type="InterPro" id="IPR010982">
    <property type="entry name" value="Lambda_DNA-bd_dom_sf"/>
</dbReference>
<keyword evidence="3" id="KW-1185">Reference proteome</keyword>
<dbReference type="CDD" id="cd00093">
    <property type="entry name" value="HTH_XRE"/>
    <property type="match status" value="1"/>
</dbReference>
<accession>A0A1M6QAD6</accession>
<protein>
    <submittedName>
        <fullName evidence="2">DNA-binding transcriptional regulator, XRE-family HTH domain</fullName>
    </submittedName>
</protein>